<feature type="domain" description="DUF1918" evidence="1">
    <location>
        <begin position="7"/>
        <end position="63"/>
    </location>
</feature>
<proteinExistence type="predicted"/>
<evidence type="ECO:0000313" key="3">
    <source>
        <dbReference type="Proteomes" id="UP000199649"/>
    </source>
</evidence>
<dbReference type="InterPro" id="IPR015035">
    <property type="entry name" value="DUF1918"/>
</dbReference>
<dbReference type="Pfam" id="PF08940">
    <property type="entry name" value="DUF1918"/>
    <property type="match status" value="1"/>
</dbReference>
<protein>
    <recommendedName>
        <fullName evidence="1">DUF1918 domain-containing protein</fullName>
    </recommendedName>
</protein>
<dbReference type="SUPFAM" id="SSF50118">
    <property type="entry name" value="Cell growth inhibitor/plasmid maintenance toxic component"/>
    <property type="match status" value="1"/>
</dbReference>
<evidence type="ECO:0000313" key="2">
    <source>
        <dbReference type="EMBL" id="SDS42435.1"/>
    </source>
</evidence>
<dbReference type="AlphaFoldDB" id="A0A1H1S349"/>
<dbReference type="Gene3D" id="2.30.30.440">
    <property type="entry name" value="Domain of unknown function DUF1918"/>
    <property type="match status" value="1"/>
</dbReference>
<evidence type="ECO:0000259" key="1">
    <source>
        <dbReference type="Pfam" id="PF08940"/>
    </source>
</evidence>
<dbReference type="RefSeq" id="WP_231945486.1">
    <property type="nucleotide sequence ID" value="NZ_LT629734.1"/>
</dbReference>
<name>A0A1H1S349_9MICO</name>
<dbReference type="Proteomes" id="UP000199649">
    <property type="component" value="Chromosome I"/>
</dbReference>
<sequence length="67" mass="7113">MREVVAMQAKAGDRVVVEGSAVDKPRREGEVLEARGEGGGPPFFVRWEDGHEGLLFPGPDAHVISGG</sequence>
<keyword evidence="3" id="KW-1185">Reference proteome</keyword>
<gene>
    <name evidence="2" type="ORF">SAMN04489719_2288</name>
</gene>
<accession>A0A1H1S349</accession>
<dbReference type="EMBL" id="LT629734">
    <property type="protein sequence ID" value="SDS42435.1"/>
    <property type="molecule type" value="Genomic_DNA"/>
</dbReference>
<dbReference type="STRING" id="684552.SAMN04489719_2288"/>
<organism evidence="2 3">
    <name type="scientific">Agrococcus carbonis</name>
    <dbReference type="NCBI Taxonomy" id="684552"/>
    <lineage>
        <taxon>Bacteria</taxon>
        <taxon>Bacillati</taxon>
        <taxon>Actinomycetota</taxon>
        <taxon>Actinomycetes</taxon>
        <taxon>Micrococcales</taxon>
        <taxon>Microbacteriaceae</taxon>
        <taxon>Agrococcus</taxon>
    </lineage>
</organism>
<reference evidence="3" key="1">
    <citation type="submission" date="2016-10" db="EMBL/GenBank/DDBJ databases">
        <authorList>
            <person name="Varghese N."/>
            <person name="Submissions S."/>
        </authorList>
    </citation>
    <scope>NUCLEOTIDE SEQUENCE [LARGE SCALE GENOMIC DNA]</scope>
    <source>
        <strain evidence="3">DSM 22965</strain>
    </source>
</reference>